<feature type="transmembrane region" description="Helical" evidence="10">
    <location>
        <begin position="202"/>
        <end position="220"/>
    </location>
</feature>
<evidence type="ECO:0000256" key="5">
    <source>
        <dbReference type="ARBA" id="ARBA00022989"/>
    </source>
</evidence>
<dbReference type="EMBL" id="VMKP01000001">
    <property type="protein sequence ID" value="TVO66552.1"/>
    <property type="molecule type" value="Genomic_DNA"/>
</dbReference>
<keyword evidence="2" id="KW-0813">Transport</keyword>
<sequence length="417" mass="43207">MIQASATPDSLLVLLVGGVTLLAIVLKHLCERLRIPALVGYILIGLGLRLLHDVVPLLSPAVQGAFDLLAALGLVALLFRVGLGSNPRRLLDKLPGASLIWLISVLVSGAVGYYAARWAGFDNVPALVAGVALTATSIGVALPPWQAAGALRSEQGALVLDVAELDDISGVVLMALLLAIIPTLTGGNGVDWMAASTTGASLLASLAAFTAGCYAFAHWVEPPMTRALIRRERSPTRMLIVVAVGSLIAALAGMLGFSLAVGALFAGLVFSKAPRKIRQDRGYRVLYDFLTPFFFIGIGLKLEPEALTGALSAGAILLVAAVLGKLVGTALPARFMAPRSSALVIAMSMVPRAEIAMVIVDQAGRYGPGVVPPALYGAMTVVTLATCAITPSIVQRQLAANPITPPNLTGPDQPPSR</sequence>
<feature type="transmembrane region" description="Helical" evidence="10">
    <location>
        <begin position="95"/>
        <end position="116"/>
    </location>
</feature>
<feature type="transmembrane region" description="Helical" evidence="10">
    <location>
        <begin position="282"/>
        <end position="300"/>
    </location>
</feature>
<dbReference type="PANTHER" id="PTHR43562:SF3">
    <property type="entry name" value="SODIUM ION_PROTON EXCHANGER (EUROFUNG)"/>
    <property type="match status" value="1"/>
</dbReference>
<dbReference type="RefSeq" id="WP_144347066.1">
    <property type="nucleotide sequence ID" value="NZ_VMKP01000001.1"/>
</dbReference>
<evidence type="ECO:0000256" key="3">
    <source>
        <dbReference type="ARBA" id="ARBA00022449"/>
    </source>
</evidence>
<keyword evidence="7" id="KW-0406">Ion transport</keyword>
<feature type="transmembrane region" description="Helical" evidence="10">
    <location>
        <begin position="240"/>
        <end position="270"/>
    </location>
</feature>
<evidence type="ECO:0000313" key="12">
    <source>
        <dbReference type="EMBL" id="TVO66552.1"/>
    </source>
</evidence>
<evidence type="ECO:0000256" key="6">
    <source>
        <dbReference type="ARBA" id="ARBA00023053"/>
    </source>
</evidence>
<dbReference type="GO" id="GO:0006814">
    <property type="term" value="P:sodium ion transport"/>
    <property type="evidence" value="ECO:0007669"/>
    <property type="project" value="UniProtKB-KW"/>
</dbReference>
<gene>
    <name evidence="12" type="ORF">FPL11_02400</name>
</gene>
<keyword evidence="8 10" id="KW-0472">Membrane</keyword>
<keyword evidence="9" id="KW-0739">Sodium transport</keyword>
<reference evidence="12 13" key="1">
    <citation type="submission" date="2019-07" db="EMBL/GenBank/DDBJ databases">
        <title>Reclasification of Spiribacter aquaticus.</title>
        <authorList>
            <person name="Leon M.J."/>
            <person name="Sanchez-Porro C."/>
            <person name="Ventosa A."/>
        </authorList>
    </citation>
    <scope>NUCLEOTIDE SEQUENCE [LARGE SCALE GENOMIC DNA]</scope>
    <source>
        <strain evidence="12 13">SP30</strain>
    </source>
</reference>
<dbReference type="Gene3D" id="1.20.1530.20">
    <property type="match status" value="1"/>
</dbReference>
<name>A0A557RN52_9GAMM</name>
<feature type="transmembrane region" description="Helical" evidence="10">
    <location>
        <begin position="375"/>
        <end position="394"/>
    </location>
</feature>
<dbReference type="GO" id="GO:0015297">
    <property type="term" value="F:antiporter activity"/>
    <property type="evidence" value="ECO:0007669"/>
    <property type="project" value="UniProtKB-KW"/>
</dbReference>
<keyword evidence="3" id="KW-0050">Antiport</keyword>
<feature type="domain" description="Cation/H+ exchanger transmembrane" evidence="11">
    <location>
        <begin position="21"/>
        <end position="396"/>
    </location>
</feature>
<keyword evidence="13" id="KW-1185">Reference proteome</keyword>
<dbReference type="GO" id="GO:1902600">
    <property type="term" value="P:proton transmembrane transport"/>
    <property type="evidence" value="ECO:0007669"/>
    <property type="project" value="InterPro"/>
</dbReference>
<evidence type="ECO:0000256" key="9">
    <source>
        <dbReference type="ARBA" id="ARBA00023201"/>
    </source>
</evidence>
<dbReference type="AlphaFoldDB" id="A0A557RN52"/>
<feature type="transmembrane region" description="Helical" evidence="10">
    <location>
        <begin position="340"/>
        <end position="360"/>
    </location>
</feature>
<dbReference type="PANTHER" id="PTHR43562">
    <property type="entry name" value="NAPA-TYPE SODIUM/HYDROGEN ANTIPORTER"/>
    <property type="match status" value="1"/>
</dbReference>
<dbReference type="Proteomes" id="UP000316688">
    <property type="component" value="Unassembled WGS sequence"/>
</dbReference>
<dbReference type="GO" id="GO:0016020">
    <property type="term" value="C:membrane"/>
    <property type="evidence" value="ECO:0007669"/>
    <property type="project" value="UniProtKB-SubCell"/>
</dbReference>
<keyword evidence="4 10" id="KW-0812">Transmembrane</keyword>
<keyword evidence="5 10" id="KW-1133">Transmembrane helix</keyword>
<comment type="caution">
    <text evidence="12">The sequence shown here is derived from an EMBL/GenBank/DDBJ whole genome shotgun (WGS) entry which is preliminary data.</text>
</comment>
<evidence type="ECO:0000256" key="8">
    <source>
        <dbReference type="ARBA" id="ARBA00023136"/>
    </source>
</evidence>
<feature type="transmembrane region" description="Helical" evidence="10">
    <location>
        <begin position="33"/>
        <end position="52"/>
    </location>
</feature>
<feature type="transmembrane region" description="Helical" evidence="10">
    <location>
        <begin position="306"/>
        <end position="328"/>
    </location>
</feature>
<evidence type="ECO:0000256" key="2">
    <source>
        <dbReference type="ARBA" id="ARBA00022448"/>
    </source>
</evidence>
<evidence type="ECO:0000313" key="13">
    <source>
        <dbReference type="Proteomes" id="UP000316688"/>
    </source>
</evidence>
<feature type="transmembrane region" description="Helical" evidence="10">
    <location>
        <begin position="64"/>
        <end position="83"/>
    </location>
</feature>
<evidence type="ECO:0000256" key="7">
    <source>
        <dbReference type="ARBA" id="ARBA00023065"/>
    </source>
</evidence>
<feature type="transmembrane region" description="Helical" evidence="10">
    <location>
        <begin position="168"/>
        <end position="190"/>
    </location>
</feature>
<evidence type="ECO:0000256" key="4">
    <source>
        <dbReference type="ARBA" id="ARBA00022692"/>
    </source>
</evidence>
<dbReference type="InterPro" id="IPR038770">
    <property type="entry name" value="Na+/solute_symporter_sf"/>
</dbReference>
<evidence type="ECO:0000259" key="11">
    <source>
        <dbReference type="Pfam" id="PF00999"/>
    </source>
</evidence>
<organism evidence="12 13">
    <name type="scientific">Spiribacter aquaticus</name>
    <dbReference type="NCBI Taxonomy" id="1935996"/>
    <lineage>
        <taxon>Bacteria</taxon>
        <taxon>Pseudomonadati</taxon>
        <taxon>Pseudomonadota</taxon>
        <taxon>Gammaproteobacteria</taxon>
        <taxon>Chromatiales</taxon>
        <taxon>Ectothiorhodospiraceae</taxon>
        <taxon>Spiribacter</taxon>
    </lineage>
</organism>
<proteinExistence type="predicted"/>
<accession>A0A557RN52</accession>
<comment type="subcellular location">
    <subcellularLocation>
        <location evidence="1">Membrane</location>
        <topology evidence="1">Multi-pass membrane protein</topology>
    </subcellularLocation>
</comment>
<dbReference type="InterPro" id="IPR006153">
    <property type="entry name" value="Cation/H_exchanger_TM"/>
</dbReference>
<evidence type="ECO:0000256" key="1">
    <source>
        <dbReference type="ARBA" id="ARBA00004141"/>
    </source>
</evidence>
<dbReference type="Pfam" id="PF00999">
    <property type="entry name" value="Na_H_Exchanger"/>
    <property type="match status" value="1"/>
</dbReference>
<evidence type="ECO:0000256" key="10">
    <source>
        <dbReference type="SAM" id="Phobius"/>
    </source>
</evidence>
<protein>
    <submittedName>
        <fullName evidence="12">Cation:proton antiporter</fullName>
    </submittedName>
</protein>
<feature type="transmembrane region" description="Helical" evidence="10">
    <location>
        <begin position="6"/>
        <end position="26"/>
    </location>
</feature>
<keyword evidence="6" id="KW-0915">Sodium</keyword>